<name>A0AAN9A227_HALRR</name>
<evidence type="ECO:0000313" key="1">
    <source>
        <dbReference type="EMBL" id="KAK7066802.1"/>
    </source>
</evidence>
<sequence>MYHCCHALTCKQRGFLLFSDHYLCSDVWHLEQFSPCYPSGVITLTESPAKVLVTVSMIGGSETADPWTCSLQLCQPNGRCYKVFFKVAVNKSLAALTDERPVEMEKKSDKRPMMDKELMKIHDRQHFEEDKESKPEHQCFIISKM</sequence>
<protein>
    <submittedName>
        <fullName evidence="1">Uncharacterized protein</fullName>
    </submittedName>
</protein>
<dbReference type="AlphaFoldDB" id="A0AAN9A227"/>
<organism evidence="1 2">
    <name type="scientific">Halocaridina rubra</name>
    <name type="common">Hawaiian red shrimp</name>
    <dbReference type="NCBI Taxonomy" id="373956"/>
    <lineage>
        <taxon>Eukaryota</taxon>
        <taxon>Metazoa</taxon>
        <taxon>Ecdysozoa</taxon>
        <taxon>Arthropoda</taxon>
        <taxon>Crustacea</taxon>
        <taxon>Multicrustacea</taxon>
        <taxon>Malacostraca</taxon>
        <taxon>Eumalacostraca</taxon>
        <taxon>Eucarida</taxon>
        <taxon>Decapoda</taxon>
        <taxon>Pleocyemata</taxon>
        <taxon>Caridea</taxon>
        <taxon>Atyoidea</taxon>
        <taxon>Atyidae</taxon>
        <taxon>Halocaridina</taxon>
    </lineage>
</organism>
<proteinExistence type="predicted"/>
<accession>A0AAN9A227</accession>
<dbReference type="EMBL" id="JAXCGZ010019017">
    <property type="protein sequence ID" value="KAK7066802.1"/>
    <property type="molecule type" value="Genomic_DNA"/>
</dbReference>
<gene>
    <name evidence="1" type="ORF">SK128_002401</name>
</gene>
<dbReference type="Proteomes" id="UP001381693">
    <property type="component" value="Unassembled WGS sequence"/>
</dbReference>
<evidence type="ECO:0000313" key="2">
    <source>
        <dbReference type="Proteomes" id="UP001381693"/>
    </source>
</evidence>
<comment type="caution">
    <text evidence="1">The sequence shown here is derived from an EMBL/GenBank/DDBJ whole genome shotgun (WGS) entry which is preliminary data.</text>
</comment>
<reference evidence="1 2" key="1">
    <citation type="submission" date="2023-11" db="EMBL/GenBank/DDBJ databases">
        <title>Halocaridina rubra genome assembly.</title>
        <authorList>
            <person name="Smith C."/>
        </authorList>
    </citation>
    <scope>NUCLEOTIDE SEQUENCE [LARGE SCALE GENOMIC DNA]</scope>
    <source>
        <strain evidence="1">EP-1</strain>
        <tissue evidence="1">Whole</tissue>
    </source>
</reference>
<keyword evidence="2" id="KW-1185">Reference proteome</keyword>